<comment type="caution">
    <text evidence="2">The sequence shown here is derived from an EMBL/GenBank/DDBJ whole genome shotgun (WGS) entry which is preliminary data.</text>
</comment>
<proteinExistence type="predicted"/>
<sequence length="88" mass="10246">MSFPKLMPWYHGTKRNGTGRNEEGAKMLSDANKEEGDGEMWNESFQGVRRNENSSRGIVCSTRFMRTKRETERFVPFCFIHFHVPNGT</sequence>
<dbReference type="EMBL" id="RDQH01000336">
    <property type="protein sequence ID" value="RXH86432.1"/>
    <property type="molecule type" value="Genomic_DNA"/>
</dbReference>
<evidence type="ECO:0000256" key="1">
    <source>
        <dbReference type="SAM" id="MobiDB-lite"/>
    </source>
</evidence>
<accession>A0A498IXL6</accession>
<evidence type="ECO:0000313" key="2">
    <source>
        <dbReference type="EMBL" id="RXH86432.1"/>
    </source>
</evidence>
<name>A0A498IXL6_MALDO</name>
<protein>
    <submittedName>
        <fullName evidence="2">Uncharacterized protein</fullName>
    </submittedName>
</protein>
<gene>
    <name evidence="2" type="ORF">DVH24_017485</name>
</gene>
<feature type="region of interest" description="Disordered" evidence="1">
    <location>
        <begin position="1"/>
        <end position="24"/>
    </location>
</feature>
<reference evidence="2 3" key="1">
    <citation type="submission" date="2018-10" db="EMBL/GenBank/DDBJ databases">
        <title>A high-quality apple genome assembly.</title>
        <authorList>
            <person name="Hu J."/>
        </authorList>
    </citation>
    <scope>NUCLEOTIDE SEQUENCE [LARGE SCALE GENOMIC DNA]</scope>
    <source>
        <strain evidence="3">cv. HFTH1</strain>
        <tissue evidence="2">Young leaf</tissue>
    </source>
</reference>
<keyword evidence="3" id="KW-1185">Reference proteome</keyword>
<dbReference type="AlphaFoldDB" id="A0A498IXL6"/>
<dbReference type="Proteomes" id="UP000290289">
    <property type="component" value="Chromosome 10"/>
</dbReference>
<evidence type="ECO:0000313" key="3">
    <source>
        <dbReference type="Proteomes" id="UP000290289"/>
    </source>
</evidence>
<organism evidence="2 3">
    <name type="scientific">Malus domestica</name>
    <name type="common">Apple</name>
    <name type="synonym">Pyrus malus</name>
    <dbReference type="NCBI Taxonomy" id="3750"/>
    <lineage>
        <taxon>Eukaryota</taxon>
        <taxon>Viridiplantae</taxon>
        <taxon>Streptophyta</taxon>
        <taxon>Embryophyta</taxon>
        <taxon>Tracheophyta</taxon>
        <taxon>Spermatophyta</taxon>
        <taxon>Magnoliopsida</taxon>
        <taxon>eudicotyledons</taxon>
        <taxon>Gunneridae</taxon>
        <taxon>Pentapetalae</taxon>
        <taxon>rosids</taxon>
        <taxon>fabids</taxon>
        <taxon>Rosales</taxon>
        <taxon>Rosaceae</taxon>
        <taxon>Amygdaloideae</taxon>
        <taxon>Maleae</taxon>
        <taxon>Malus</taxon>
    </lineage>
</organism>